<evidence type="ECO:0000259" key="14">
    <source>
        <dbReference type="PROSITE" id="PS50109"/>
    </source>
</evidence>
<dbReference type="AlphaFoldDB" id="A0A542E161"/>
<evidence type="ECO:0000256" key="6">
    <source>
        <dbReference type="ARBA" id="ARBA00022679"/>
    </source>
</evidence>
<dbReference type="Proteomes" id="UP000317893">
    <property type="component" value="Unassembled WGS sequence"/>
</dbReference>
<dbReference type="PRINTS" id="PR00344">
    <property type="entry name" value="BCTRLSENSOR"/>
</dbReference>
<dbReference type="InterPro" id="IPR004358">
    <property type="entry name" value="Sig_transdc_His_kin-like_C"/>
</dbReference>
<feature type="transmembrane region" description="Helical" evidence="13">
    <location>
        <begin position="174"/>
        <end position="197"/>
    </location>
</feature>
<dbReference type="FunFam" id="1.10.287.130:FF:000001">
    <property type="entry name" value="Two-component sensor histidine kinase"/>
    <property type="match status" value="1"/>
</dbReference>
<dbReference type="InterPro" id="IPR005467">
    <property type="entry name" value="His_kinase_dom"/>
</dbReference>
<evidence type="ECO:0000256" key="13">
    <source>
        <dbReference type="SAM" id="Phobius"/>
    </source>
</evidence>
<dbReference type="Pfam" id="PF00512">
    <property type="entry name" value="HisKA"/>
    <property type="match status" value="1"/>
</dbReference>
<protein>
    <recommendedName>
        <fullName evidence="4">histidine kinase</fullName>
        <ecNumber evidence="4">2.7.13.3</ecNumber>
    </recommendedName>
</protein>
<dbReference type="CDD" id="cd06225">
    <property type="entry name" value="HAMP"/>
    <property type="match status" value="1"/>
</dbReference>
<dbReference type="PROSITE" id="PS50109">
    <property type="entry name" value="HIS_KIN"/>
    <property type="match status" value="1"/>
</dbReference>
<dbReference type="EMBL" id="VFMN01000001">
    <property type="protein sequence ID" value="TQJ08944.1"/>
    <property type="molecule type" value="Genomic_DNA"/>
</dbReference>
<keyword evidence="6" id="KW-0808">Transferase</keyword>
<proteinExistence type="predicted"/>
<dbReference type="SUPFAM" id="SSF47384">
    <property type="entry name" value="Homodimeric domain of signal transducing histidine kinase"/>
    <property type="match status" value="1"/>
</dbReference>
<keyword evidence="7 13" id="KW-0812">Transmembrane</keyword>
<feature type="domain" description="Histidine kinase" evidence="14">
    <location>
        <begin position="266"/>
        <end position="485"/>
    </location>
</feature>
<dbReference type="InterPro" id="IPR050428">
    <property type="entry name" value="TCS_sensor_his_kinase"/>
</dbReference>
<evidence type="ECO:0000256" key="4">
    <source>
        <dbReference type="ARBA" id="ARBA00012438"/>
    </source>
</evidence>
<accession>A0A542E161</accession>
<keyword evidence="11 13" id="KW-0472">Membrane</keyword>
<name>A0A542E161_9MICO</name>
<keyword evidence="8 16" id="KW-0418">Kinase</keyword>
<comment type="catalytic activity">
    <reaction evidence="1">
        <text>ATP + protein L-histidine = ADP + protein N-phospho-L-histidine.</text>
        <dbReference type="EC" id="2.7.13.3"/>
    </reaction>
</comment>
<dbReference type="FunFam" id="3.30.565.10:FF:000006">
    <property type="entry name" value="Sensor histidine kinase WalK"/>
    <property type="match status" value="1"/>
</dbReference>
<evidence type="ECO:0000313" key="17">
    <source>
        <dbReference type="Proteomes" id="UP000317893"/>
    </source>
</evidence>
<evidence type="ECO:0000256" key="9">
    <source>
        <dbReference type="ARBA" id="ARBA00022989"/>
    </source>
</evidence>
<evidence type="ECO:0000256" key="7">
    <source>
        <dbReference type="ARBA" id="ARBA00022692"/>
    </source>
</evidence>
<dbReference type="SMART" id="SM00387">
    <property type="entry name" value="HATPase_c"/>
    <property type="match status" value="1"/>
</dbReference>
<dbReference type="GO" id="GO:0005886">
    <property type="term" value="C:plasma membrane"/>
    <property type="evidence" value="ECO:0007669"/>
    <property type="project" value="UniProtKB-SubCell"/>
</dbReference>
<dbReference type="PROSITE" id="PS50885">
    <property type="entry name" value="HAMP"/>
    <property type="match status" value="1"/>
</dbReference>
<comment type="cofactor">
    <cofactor evidence="2">
        <name>a divalent metal cation</name>
        <dbReference type="ChEBI" id="CHEBI:60240"/>
    </cofactor>
</comment>
<dbReference type="CDD" id="cd00075">
    <property type="entry name" value="HATPase"/>
    <property type="match status" value="1"/>
</dbReference>
<feature type="domain" description="HAMP" evidence="15">
    <location>
        <begin position="198"/>
        <end position="251"/>
    </location>
</feature>
<sequence>MTARVHHPGSVRQLRDRLTAVPLRVRLVAVVVLLLAAALAASGLIVNVLLRTYLLARTDDELRIYSSIAQGLQYDQAPDSQLLIQPNFAVLLVRPDGSGPKPVANAVTEPDARPDLPTLTSSDPRVRSRTPFTVESTDGFGPHWRVIAGSADDGRSVYEVAVSLRAMDATLDRVITDAALIGLGVLTASGLIGWVAVRRSFGPLSRIEDTAAAIAAGDLTRRMPERPTAAEVASLTRSLNAMLSQIEQSFAVREASQERMREFVADASHELRTPLATVRGYAELYRQGAVRRPEDVHSAFGRIEAEAGRMGSLVEDLLVLARLDEKRKLARDDVDLAVIAGDAQQDARALAPDRQVRLVGIGGPLGPVVVVGDEPQLRQVVTNLVANALNHTPAGTPVELAVGHTEAGRAVIEVRDHGPGIDPVLARKVFERFYRTDPSRSRSQGGSGLGLAIVAAIVEAHGGSVRVEQTPGGGATFVLELPQGAHRAVQAGTDEDSL</sequence>
<evidence type="ECO:0000256" key="11">
    <source>
        <dbReference type="ARBA" id="ARBA00023136"/>
    </source>
</evidence>
<dbReference type="Pfam" id="PF00672">
    <property type="entry name" value="HAMP"/>
    <property type="match status" value="1"/>
</dbReference>
<dbReference type="Pfam" id="PF02518">
    <property type="entry name" value="HATPase_c"/>
    <property type="match status" value="1"/>
</dbReference>
<evidence type="ECO:0000259" key="15">
    <source>
        <dbReference type="PROSITE" id="PS50885"/>
    </source>
</evidence>
<dbReference type="SUPFAM" id="SSF55874">
    <property type="entry name" value="ATPase domain of HSP90 chaperone/DNA topoisomerase II/histidine kinase"/>
    <property type="match status" value="1"/>
</dbReference>
<dbReference type="PANTHER" id="PTHR45436:SF5">
    <property type="entry name" value="SENSOR HISTIDINE KINASE TRCS"/>
    <property type="match status" value="1"/>
</dbReference>
<organism evidence="16 17">
    <name type="scientific">Lapillicoccus jejuensis</name>
    <dbReference type="NCBI Taxonomy" id="402171"/>
    <lineage>
        <taxon>Bacteria</taxon>
        <taxon>Bacillati</taxon>
        <taxon>Actinomycetota</taxon>
        <taxon>Actinomycetes</taxon>
        <taxon>Micrococcales</taxon>
        <taxon>Intrasporangiaceae</taxon>
        <taxon>Lapillicoccus</taxon>
    </lineage>
</organism>
<dbReference type="GO" id="GO:0000155">
    <property type="term" value="F:phosphorelay sensor kinase activity"/>
    <property type="evidence" value="ECO:0007669"/>
    <property type="project" value="InterPro"/>
</dbReference>
<dbReference type="CDD" id="cd00082">
    <property type="entry name" value="HisKA"/>
    <property type="match status" value="1"/>
</dbReference>
<dbReference type="InterPro" id="IPR036097">
    <property type="entry name" value="HisK_dim/P_sf"/>
</dbReference>
<gene>
    <name evidence="16" type="ORF">FB458_2045</name>
</gene>
<comment type="subcellular location">
    <subcellularLocation>
        <location evidence="3">Cell membrane</location>
    </subcellularLocation>
</comment>
<dbReference type="InterPro" id="IPR036890">
    <property type="entry name" value="HATPase_C_sf"/>
</dbReference>
<dbReference type="Gene3D" id="3.30.565.10">
    <property type="entry name" value="Histidine kinase-like ATPase, C-terminal domain"/>
    <property type="match status" value="1"/>
</dbReference>
<evidence type="ECO:0000256" key="10">
    <source>
        <dbReference type="ARBA" id="ARBA00023012"/>
    </source>
</evidence>
<dbReference type="EC" id="2.7.13.3" evidence="4"/>
<keyword evidence="9 13" id="KW-1133">Transmembrane helix</keyword>
<evidence type="ECO:0000313" key="16">
    <source>
        <dbReference type="EMBL" id="TQJ08944.1"/>
    </source>
</evidence>
<keyword evidence="5" id="KW-0597">Phosphoprotein</keyword>
<dbReference type="SUPFAM" id="SSF158472">
    <property type="entry name" value="HAMP domain-like"/>
    <property type="match status" value="1"/>
</dbReference>
<feature type="transmembrane region" description="Helical" evidence="13">
    <location>
        <begin position="27"/>
        <end position="50"/>
    </location>
</feature>
<dbReference type="Gene3D" id="6.10.340.10">
    <property type="match status" value="1"/>
</dbReference>
<feature type="region of interest" description="Disordered" evidence="12">
    <location>
        <begin position="101"/>
        <end position="128"/>
    </location>
</feature>
<evidence type="ECO:0000256" key="8">
    <source>
        <dbReference type="ARBA" id="ARBA00022777"/>
    </source>
</evidence>
<dbReference type="PANTHER" id="PTHR45436">
    <property type="entry name" value="SENSOR HISTIDINE KINASE YKOH"/>
    <property type="match status" value="1"/>
</dbReference>
<keyword evidence="17" id="KW-1185">Reference proteome</keyword>
<evidence type="ECO:0000256" key="12">
    <source>
        <dbReference type="SAM" id="MobiDB-lite"/>
    </source>
</evidence>
<evidence type="ECO:0000256" key="2">
    <source>
        <dbReference type="ARBA" id="ARBA00001968"/>
    </source>
</evidence>
<evidence type="ECO:0000256" key="1">
    <source>
        <dbReference type="ARBA" id="ARBA00000085"/>
    </source>
</evidence>
<evidence type="ECO:0000256" key="3">
    <source>
        <dbReference type="ARBA" id="ARBA00004236"/>
    </source>
</evidence>
<dbReference type="SMART" id="SM00388">
    <property type="entry name" value="HisKA"/>
    <property type="match status" value="1"/>
</dbReference>
<reference evidence="16 17" key="1">
    <citation type="submission" date="2019-06" db="EMBL/GenBank/DDBJ databases">
        <title>Sequencing the genomes of 1000 actinobacteria strains.</title>
        <authorList>
            <person name="Klenk H.-P."/>
        </authorList>
    </citation>
    <scope>NUCLEOTIDE SEQUENCE [LARGE SCALE GENOMIC DNA]</scope>
    <source>
        <strain evidence="16 17">DSM 18607</strain>
    </source>
</reference>
<comment type="caution">
    <text evidence="16">The sequence shown here is derived from an EMBL/GenBank/DDBJ whole genome shotgun (WGS) entry which is preliminary data.</text>
</comment>
<dbReference type="SMART" id="SM00304">
    <property type="entry name" value="HAMP"/>
    <property type="match status" value="1"/>
</dbReference>
<evidence type="ECO:0000256" key="5">
    <source>
        <dbReference type="ARBA" id="ARBA00022553"/>
    </source>
</evidence>
<dbReference type="InterPro" id="IPR003661">
    <property type="entry name" value="HisK_dim/P_dom"/>
</dbReference>
<dbReference type="RefSeq" id="WP_246061153.1">
    <property type="nucleotide sequence ID" value="NZ_BAAAPR010000005.1"/>
</dbReference>
<dbReference type="InterPro" id="IPR003660">
    <property type="entry name" value="HAMP_dom"/>
</dbReference>
<dbReference type="InterPro" id="IPR003594">
    <property type="entry name" value="HATPase_dom"/>
</dbReference>
<dbReference type="GO" id="GO:0005509">
    <property type="term" value="F:calcium ion binding"/>
    <property type="evidence" value="ECO:0007669"/>
    <property type="project" value="UniProtKB-ARBA"/>
</dbReference>
<dbReference type="Gene3D" id="1.10.287.130">
    <property type="match status" value="1"/>
</dbReference>
<keyword evidence="10" id="KW-0902">Two-component regulatory system</keyword>